<gene>
    <name evidence="1" type="ORF">CCR75_003508</name>
</gene>
<keyword evidence="2" id="KW-1185">Reference proteome</keyword>
<dbReference type="RefSeq" id="XP_067820639.1">
    <property type="nucleotide sequence ID" value="XM_067961602.1"/>
</dbReference>
<accession>A0A976FQY3</accession>
<dbReference type="KEGG" id="blac:94347273"/>
<sequence length="67" mass="7325">MKEKGGKTAVIQAGPQGVETTRQTLMTVDVDGEIDMSIPHPVLLGVLTPSYNAYDQALLVSWGRQRR</sequence>
<protein>
    <submittedName>
        <fullName evidence="1">Uncharacterized protein</fullName>
    </submittedName>
</protein>
<dbReference type="AlphaFoldDB" id="A0A976FQY3"/>
<dbReference type="Proteomes" id="UP000294530">
    <property type="component" value="Unassembled WGS sequence"/>
</dbReference>
<dbReference type="GeneID" id="94347273"/>
<organism evidence="1 2">
    <name type="scientific">Bremia lactucae</name>
    <name type="common">Lettuce downy mildew</name>
    <dbReference type="NCBI Taxonomy" id="4779"/>
    <lineage>
        <taxon>Eukaryota</taxon>
        <taxon>Sar</taxon>
        <taxon>Stramenopiles</taxon>
        <taxon>Oomycota</taxon>
        <taxon>Peronosporomycetes</taxon>
        <taxon>Peronosporales</taxon>
        <taxon>Peronosporaceae</taxon>
        <taxon>Bremia</taxon>
    </lineage>
</organism>
<comment type="caution">
    <text evidence="1">The sequence shown here is derived from an EMBL/GenBank/DDBJ whole genome shotgun (WGS) entry which is preliminary data.</text>
</comment>
<proteinExistence type="predicted"/>
<evidence type="ECO:0000313" key="1">
    <source>
        <dbReference type="EMBL" id="TDH71140.1"/>
    </source>
</evidence>
<dbReference type="OrthoDB" id="107193at2759"/>
<name>A0A976FQY3_BRELC</name>
<evidence type="ECO:0000313" key="2">
    <source>
        <dbReference type="Proteomes" id="UP000294530"/>
    </source>
</evidence>
<reference evidence="1 2" key="1">
    <citation type="journal article" date="2021" name="Genome Biol.">
        <title>AFLAP: assembly-free linkage analysis pipeline using k-mers from genome sequencing data.</title>
        <authorList>
            <person name="Fletcher K."/>
            <person name="Zhang L."/>
            <person name="Gil J."/>
            <person name="Han R."/>
            <person name="Cavanaugh K."/>
            <person name="Michelmore R."/>
        </authorList>
    </citation>
    <scope>NUCLEOTIDE SEQUENCE [LARGE SCALE GENOMIC DNA]</scope>
    <source>
        <strain evidence="1 2">SF5</strain>
    </source>
</reference>
<dbReference type="EMBL" id="SHOA02000004">
    <property type="protein sequence ID" value="TDH71140.1"/>
    <property type="molecule type" value="Genomic_DNA"/>
</dbReference>